<dbReference type="GO" id="GO:0003676">
    <property type="term" value="F:nucleic acid binding"/>
    <property type="evidence" value="ECO:0007669"/>
    <property type="project" value="InterPro"/>
</dbReference>
<dbReference type="AlphaFoldDB" id="A0A345HFB0"/>
<protein>
    <submittedName>
        <fullName evidence="1">Uncharacterized protein</fullName>
    </submittedName>
</protein>
<accession>A0A345HFB0</accession>
<proteinExistence type="predicted"/>
<dbReference type="InterPro" id="IPR011856">
    <property type="entry name" value="tRNA_endonuc-like_dom_sf"/>
</dbReference>
<name>A0A345HFB0_9FLAO</name>
<dbReference type="Proteomes" id="UP000253951">
    <property type="component" value="Chromosome"/>
</dbReference>
<evidence type="ECO:0000313" key="1">
    <source>
        <dbReference type="EMBL" id="AXG75270.1"/>
    </source>
</evidence>
<organism evidence="1 2">
    <name type="scientific">Flavobacterium arcticum</name>
    <dbReference type="NCBI Taxonomy" id="1784713"/>
    <lineage>
        <taxon>Bacteria</taxon>
        <taxon>Pseudomonadati</taxon>
        <taxon>Bacteroidota</taxon>
        <taxon>Flavobacteriia</taxon>
        <taxon>Flavobacteriales</taxon>
        <taxon>Flavobacteriaceae</taxon>
        <taxon>Flavobacterium</taxon>
    </lineage>
</organism>
<dbReference type="Gene3D" id="3.40.1350.10">
    <property type="match status" value="1"/>
</dbReference>
<dbReference type="SUPFAM" id="SSF52980">
    <property type="entry name" value="Restriction endonuclease-like"/>
    <property type="match status" value="1"/>
</dbReference>
<keyword evidence="2" id="KW-1185">Reference proteome</keyword>
<sequence>MQVGEAIPGINQLLKTKFELQDENVLKSSYLLDYNIKPRDILEIIPEKELEEFATSKEIKTRGDIILNILDAFKDSENLFLENYEHIGFRNLSVLKENGIVIKEADLGIKFEDLTKKILLELGFNVDETLRKKLNTSKDQIDILINLGNNDLIIVECKTIKESNYNKFSSVSRQLKSYDSIARKNDYKVIKSLLIAPEFSDDFIKECGLEYELNLSLITASSLIKILDGFRDSKLKIFPHNLLMRDVLIQEDRVIKAITK</sequence>
<dbReference type="OrthoDB" id="6092898at2"/>
<evidence type="ECO:0000313" key="2">
    <source>
        <dbReference type="Proteomes" id="UP000253951"/>
    </source>
</evidence>
<dbReference type="EMBL" id="CP031188">
    <property type="protein sequence ID" value="AXG75270.1"/>
    <property type="molecule type" value="Genomic_DNA"/>
</dbReference>
<reference evidence="1 2" key="1">
    <citation type="submission" date="2018-07" db="EMBL/GenBank/DDBJ databases">
        <title>Complete genome sequence of Flavobacterium arcticum type strain SM1502T.</title>
        <authorList>
            <person name="Li Y."/>
            <person name="Li D.-D."/>
        </authorList>
    </citation>
    <scope>NUCLEOTIDE SEQUENCE [LARGE SCALE GENOMIC DNA]</scope>
    <source>
        <strain evidence="1 2">SM1502</strain>
    </source>
</reference>
<gene>
    <name evidence="1" type="ORF">DVK85_09235</name>
</gene>
<dbReference type="KEGG" id="fat:DVK85_09235"/>
<dbReference type="InterPro" id="IPR011335">
    <property type="entry name" value="Restrct_endonuc-II-like"/>
</dbReference>